<dbReference type="Proteomes" id="UP001497522">
    <property type="component" value="Chromosome 4"/>
</dbReference>
<organism evidence="2 3">
    <name type="scientific">Sphagnum jensenii</name>
    <dbReference type="NCBI Taxonomy" id="128206"/>
    <lineage>
        <taxon>Eukaryota</taxon>
        <taxon>Viridiplantae</taxon>
        <taxon>Streptophyta</taxon>
        <taxon>Embryophyta</taxon>
        <taxon>Bryophyta</taxon>
        <taxon>Sphagnophytina</taxon>
        <taxon>Sphagnopsida</taxon>
        <taxon>Sphagnales</taxon>
        <taxon>Sphagnaceae</taxon>
        <taxon>Sphagnum</taxon>
    </lineage>
</organism>
<evidence type="ECO:0000313" key="3">
    <source>
        <dbReference type="Proteomes" id="UP001497522"/>
    </source>
</evidence>
<name>A0ABP1BIX0_9BRYO</name>
<feature type="region of interest" description="Disordered" evidence="1">
    <location>
        <begin position="14"/>
        <end position="90"/>
    </location>
</feature>
<reference evidence="2" key="1">
    <citation type="submission" date="2024-03" db="EMBL/GenBank/DDBJ databases">
        <authorList>
            <consortium name="ELIXIR-Norway"/>
            <consortium name="Elixir Norway"/>
        </authorList>
    </citation>
    <scope>NUCLEOTIDE SEQUENCE</scope>
</reference>
<sequence>MMPESVLSIQLTTGGSLPGYLISVENGSDEGTREDEGSGKEGKRRRAPSNLGLKHVRIPHSSPSHRMNLRKRPRDECASSEDDRKLSESVDVSVRNVAYFHVTDVRKNDSYPRRNG</sequence>
<feature type="compositionally biased region" description="Basic and acidic residues" evidence="1">
    <location>
        <begin position="73"/>
        <end position="88"/>
    </location>
</feature>
<proteinExistence type="predicted"/>
<protein>
    <submittedName>
        <fullName evidence="2">Uncharacterized protein</fullName>
    </submittedName>
</protein>
<evidence type="ECO:0000313" key="2">
    <source>
        <dbReference type="EMBL" id="CAK9875215.1"/>
    </source>
</evidence>
<gene>
    <name evidence="2" type="ORF">CSSPJE1EN2_LOCUS17464</name>
</gene>
<feature type="compositionally biased region" description="Basic and acidic residues" evidence="1">
    <location>
        <begin position="30"/>
        <end position="41"/>
    </location>
</feature>
<dbReference type="EMBL" id="OZ023705">
    <property type="protein sequence ID" value="CAK9875215.1"/>
    <property type="molecule type" value="Genomic_DNA"/>
</dbReference>
<accession>A0ABP1BIX0</accession>
<evidence type="ECO:0000256" key="1">
    <source>
        <dbReference type="SAM" id="MobiDB-lite"/>
    </source>
</evidence>
<keyword evidence="3" id="KW-1185">Reference proteome</keyword>